<feature type="region of interest" description="Disordered" evidence="1">
    <location>
        <begin position="83"/>
        <end position="127"/>
    </location>
</feature>
<dbReference type="AlphaFoldDB" id="A0A0F2M7B5"/>
<sequence>MAQEEGTSFGPGSELRSIYGAEFAVIVQMVIQVLPTHPLHPYVLSHARQVLTLHGSGKTQHSSQVILRELPLKALAGGRYWRANRPCPRHSARDNGTSDASLPHLREEDTMSTRGKSEATNKPSTSS</sequence>
<proteinExistence type="predicted"/>
<evidence type="ECO:0000313" key="2">
    <source>
        <dbReference type="EMBL" id="KJR85527.1"/>
    </source>
</evidence>
<accession>A0A0F2M7B5</accession>
<dbReference type="Proteomes" id="UP000033710">
    <property type="component" value="Unassembled WGS sequence"/>
</dbReference>
<dbReference type="KEGG" id="ssck:SPSK_10917"/>
<organism evidence="2 3">
    <name type="scientific">Sporothrix schenckii 1099-18</name>
    <dbReference type="NCBI Taxonomy" id="1397361"/>
    <lineage>
        <taxon>Eukaryota</taxon>
        <taxon>Fungi</taxon>
        <taxon>Dikarya</taxon>
        <taxon>Ascomycota</taxon>
        <taxon>Pezizomycotina</taxon>
        <taxon>Sordariomycetes</taxon>
        <taxon>Sordariomycetidae</taxon>
        <taxon>Ophiostomatales</taxon>
        <taxon>Ophiostomataceae</taxon>
        <taxon>Sporothrix</taxon>
    </lineage>
</organism>
<name>A0A0F2M7B5_SPOSC</name>
<dbReference type="RefSeq" id="XP_016588203.1">
    <property type="nucleotide sequence ID" value="XM_016737152.1"/>
</dbReference>
<gene>
    <name evidence="2" type="ORF">SPSK_10917</name>
</gene>
<reference evidence="2 3" key="2">
    <citation type="journal article" date="2015" name="Eukaryot. Cell">
        <title>Asexual propagation of a virulent clone complex in a human and feline outbreak of sporotrichosis.</title>
        <authorList>
            <person name="Teixeira Mde M."/>
            <person name="Rodrigues A.M."/>
            <person name="Tsui C.K."/>
            <person name="de Almeida L.G."/>
            <person name="Van Diepeningen A.D."/>
            <person name="van den Ende B.G."/>
            <person name="Fernandes G.F."/>
            <person name="Kano R."/>
            <person name="Hamelin R.C."/>
            <person name="Lopes-Bezerra L.M."/>
            <person name="Vasconcelos A.T."/>
            <person name="de Hoog S."/>
            <person name="de Camargo Z.P."/>
            <person name="Felipe M.S."/>
        </authorList>
    </citation>
    <scope>NUCLEOTIDE SEQUENCE [LARGE SCALE GENOMIC DNA]</scope>
    <source>
        <strain evidence="2 3">1099-18</strain>
    </source>
</reference>
<feature type="compositionally biased region" description="Basic and acidic residues" evidence="1">
    <location>
        <begin position="104"/>
        <end position="119"/>
    </location>
</feature>
<reference evidence="2 3" key="1">
    <citation type="journal article" date="2014" name="BMC Genomics">
        <title>Comparative genomics of the major fungal agents of human and animal Sporotrichosis: Sporothrix schenckii and Sporothrix brasiliensis.</title>
        <authorList>
            <person name="Teixeira M.M."/>
            <person name="de Almeida L.G."/>
            <person name="Kubitschek-Barreira P."/>
            <person name="Alves F.L."/>
            <person name="Kioshima E.S."/>
            <person name="Abadio A.K."/>
            <person name="Fernandes L."/>
            <person name="Derengowski L.S."/>
            <person name="Ferreira K.S."/>
            <person name="Souza R.C."/>
            <person name="Ruiz J.C."/>
            <person name="de Andrade N.C."/>
            <person name="Paes H.C."/>
            <person name="Nicola A.M."/>
            <person name="Albuquerque P."/>
            <person name="Gerber A.L."/>
            <person name="Martins V.P."/>
            <person name="Peconick L.D."/>
            <person name="Neto A.V."/>
            <person name="Chaucanez C.B."/>
            <person name="Silva P.A."/>
            <person name="Cunha O.L."/>
            <person name="de Oliveira F.F."/>
            <person name="dos Santos T.C."/>
            <person name="Barros A.L."/>
            <person name="Soares M.A."/>
            <person name="de Oliveira L.M."/>
            <person name="Marini M.M."/>
            <person name="Villalobos-Duno H."/>
            <person name="Cunha M.M."/>
            <person name="de Hoog S."/>
            <person name="da Silveira J.F."/>
            <person name="Henrissat B."/>
            <person name="Nino-Vega G.A."/>
            <person name="Cisalpino P.S."/>
            <person name="Mora-Montes H.M."/>
            <person name="Almeida S.R."/>
            <person name="Stajich J.E."/>
            <person name="Lopes-Bezerra L.M."/>
            <person name="Vasconcelos A.T."/>
            <person name="Felipe M.S."/>
        </authorList>
    </citation>
    <scope>NUCLEOTIDE SEQUENCE [LARGE SCALE GENOMIC DNA]</scope>
    <source>
        <strain evidence="2 3">1099-18</strain>
    </source>
</reference>
<evidence type="ECO:0000256" key="1">
    <source>
        <dbReference type="SAM" id="MobiDB-lite"/>
    </source>
</evidence>
<dbReference type="EMBL" id="AXCR01000007">
    <property type="protein sequence ID" value="KJR85527.1"/>
    <property type="molecule type" value="Genomic_DNA"/>
</dbReference>
<dbReference type="GeneID" id="27672429"/>
<dbReference type="VEuPathDB" id="FungiDB:SPSK_10917"/>
<protein>
    <submittedName>
        <fullName evidence="2">Uncharacterized protein</fullName>
    </submittedName>
</protein>
<comment type="caution">
    <text evidence="2">The sequence shown here is derived from an EMBL/GenBank/DDBJ whole genome shotgun (WGS) entry which is preliminary data.</text>
</comment>
<evidence type="ECO:0000313" key="3">
    <source>
        <dbReference type="Proteomes" id="UP000033710"/>
    </source>
</evidence>